<evidence type="ECO:0000256" key="10">
    <source>
        <dbReference type="RuleBase" id="RU003880"/>
    </source>
</evidence>
<dbReference type="GO" id="GO:0019430">
    <property type="term" value="P:removal of superoxide radicals"/>
    <property type="evidence" value="ECO:0007669"/>
    <property type="project" value="UniProtKB-UniRule"/>
</dbReference>
<dbReference type="Pfam" id="PF07992">
    <property type="entry name" value="Pyr_redox_2"/>
    <property type="match status" value="1"/>
</dbReference>
<dbReference type="GO" id="GO:0005737">
    <property type="term" value="C:cytoplasm"/>
    <property type="evidence" value="ECO:0007669"/>
    <property type="project" value="InterPro"/>
</dbReference>
<keyword evidence="8 10" id="KW-0676">Redox-active center</keyword>
<evidence type="ECO:0000256" key="7">
    <source>
        <dbReference type="ARBA" id="ARBA00023157"/>
    </source>
</evidence>
<evidence type="ECO:0000256" key="3">
    <source>
        <dbReference type="ARBA" id="ARBA00018719"/>
    </source>
</evidence>
<proteinExistence type="inferred from homology"/>
<dbReference type="Gene3D" id="3.50.50.60">
    <property type="entry name" value="FAD/NAD(P)-binding domain"/>
    <property type="match status" value="2"/>
</dbReference>
<reference evidence="13 14" key="1">
    <citation type="journal article" date="2012" name="J. Bacteriol.">
        <title>Genome Sequence of the Lantibiotic Bacteriocin Producer Streptococcus salivarius Strain K12.</title>
        <authorList>
            <person name="Barretto C."/>
            <person name="Alvarez-Martin P."/>
            <person name="Foata F."/>
            <person name="Renault P."/>
            <person name="Berger B."/>
        </authorList>
    </citation>
    <scope>NUCLEOTIDE SEQUENCE [LARGE SCALE GENOMIC DNA]</scope>
    <source>
        <strain evidence="13 14">K12</strain>
    </source>
</reference>
<evidence type="ECO:0000256" key="9">
    <source>
        <dbReference type="ARBA" id="ARBA00048132"/>
    </source>
</evidence>
<dbReference type="PANTHER" id="PTHR48105">
    <property type="entry name" value="THIOREDOXIN REDUCTASE 1-RELATED-RELATED"/>
    <property type="match status" value="1"/>
</dbReference>
<dbReference type="PRINTS" id="PR00469">
    <property type="entry name" value="PNDRDTASEII"/>
</dbReference>
<comment type="cofactor">
    <cofactor evidence="11">
        <name>FAD</name>
        <dbReference type="ChEBI" id="CHEBI:57692"/>
    </cofactor>
    <text evidence="11">Binds 1 FAD per subunit.</text>
</comment>
<keyword evidence="11" id="KW-0521">NADP</keyword>
<protein>
    <recommendedName>
        <fullName evidence="3 10">Thioredoxin reductase</fullName>
        <ecNumber evidence="10">1.8.1.9</ecNumber>
    </recommendedName>
</protein>
<comment type="caution">
    <text evidence="13">The sequence shown here is derived from an EMBL/GenBank/DDBJ whole genome shotgun (WGS) entry which is preliminary data.</text>
</comment>
<dbReference type="PROSITE" id="PS00573">
    <property type="entry name" value="PYRIDINE_REDOX_2"/>
    <property type="match status" value="1"/>
</dbReference>
<dbReference type="EC" id="1.8.1.9" evidence="10"/>
<dbReference type="InterPro" id="IPR050097">
    <property type="entry name" value="Ferredoxin-NADP_redctase_2"/>
</dbReference>
<evidence type="ECO:0000256" key="11">
    <source>
        <dbReference type="RuleBase" id="RU003881"/>
    </source>
</evidence>
<dbReference type="AlphaFoldDB" id="J7SI53"/>
<dbReference type="NCBIfam" id="TIGR01292">
    <property type="entry name" value="TRX_reduct"/>
    <property type="match status" value="1"/>
</dbReference>
<dbReference type="InterPro" id="IPR023753">
    <property type="entry name" value="FAD/NAD-binding_dom"/>
</dbReference>
<organism evidence="13 14">
    <name type="scientific">Streptococcus salivarius K12</name>
    <dbReference type="NCBI Taxonomy" id="1200793"/>
    <lineage>
        <taxon>Bacteria</taxon>
        <taxon>Bacillati</taxon>
        <taxon>Bacillota</taxon>
        <taxon>Bacilli</taxon>
        <taxon>Lactobacillales</taxon>
        <taxon>Streptococcaceae</taxon>
        <taxon>Streptococcus</taxon>
    </lineage>
</organism>
<keyword evidence="14" id="KW-1185">Reference proteome</keyword>
<evidence type="ECO:0000256" key="1">
    <source>
        <dbReference type="ARBA" id="ARBA00009333"/>
    </source>
</evidence>
<dbReference type="PRINTS" id="PR00368">
    <property type="entry name" value="FADPNR"/>
</dbReference>
<evidence type="ECO:0000313" key="14">
    <source>
        <dbReference type="Proteomes" id="UP000006983"/>
    </source>
</evidence>
<dbReference type="SUPFAM" id="SSF51905">
    <property type="entry name" value="FAD/NAD(P)-binding domain"/>
    <property type="match status" value="1"/>
</dbReference>
<evidence type="ECO:0000256" key="6">
    <source>
        <dbReference type="ARBA" id="ARBA00023002"/>
    </source>
</evidence>
<evidence type="ECO:0000256" key="8">
    <source>
        <dbReference type="ARBA" id="ARBA00023284"/>
    </source>
</evidence>
<evidence type="ECO:0000256" key="2">
    <source>
        <dbReference type="ARBA" id="ARBA00011738"/>
    </source>
</evidence>
<keyword evidence="4 10" id="KW-0285">Flavoprotein</keyword>
<evidence type="ECO:0000256" key="4">
    <source>
        <dbReference type="ARBA" id="ARBA00022630"/>
    </source>
</evidence>
<accession>J7SI53</accession>
<keyword evidence="6 10" id="KW-0560">Oxidoreductase</keyword>
<evidence type="ECO:0000313" key="13">
    <source>
        <dbReference type="EMBL" id="EJO16202.1"/>
    </source>
</evidence>
<feature type="domain" description="FAD/NAD(P)-binding" evidence="12">
    <location>
        <begin position="2"/>
        <end position="292"/>
    </location>
</feature>
<comment type="catalytic activity">
    <reaction evidence="9 10">
        <text>[thioredoxin]-dithiol + NADP(+) = [thioredoxin]-disulfide + NADPH + H(+)</text>
        <dbReference type="Rhea" id="RHEA:20345"/>
        <dbReference type="Rhea" id="RHEA-COMP:10698"/>
        <dbReference type="Rhea" id="RHEA-COMP:10700"/>
        <dbReference type="ChEBI" id="CHEBI:15378"/>
        <dbReference type="ChEBI" id="CHEBI:29950"/>
        <dbReference type="ChEBI" id="CHEBI:50058"/>
        <dbReference type="ChEBI" id="CHEBI:57783"/>
        <dbReference type="ChEBI" id="CHEBI:58349"/>
        <dbReference type="EC" id="1.8.1.9"/>
    </reaction>
</comment>
<dbReference type="PATRIC" id="fig|1200793.3.peg.107"/>
<dbReference type="RefSeq" id="WP_002889675.1">
    <property type="nucleotide sequence ID" value="NZ_ALIF01000001.1"/>
</dbReference>
<dbReference type="InterPro" id="IPR036188">
    <property type="entry name" value="FAD/NAD-bd_sf"/>
</dbReference>
<evidence type="ECO:0000259" key="12">
    <source>
        <dbReference type="Pfam" id="PF07992"/>
    </source>
</evidence>
<sequence>MYDAIIVGSGPAGYTAGIYLSRAGLKNRLITGYSEGGQLTTTTLVENYPGFENGIDGNELVQTMRRQAEQFGTEMTFGFVQKIEGESSPFEVHLDNGEIIDTKAVIIATGSSAKYLGIEGEEEAIGKGVSACATCDAFFYKEREILVVGGGDVAMEEALYLTRFASKVTVVHRRNELRASDIMAKRAQANAKIHWMLNYTPVKVASNLMGMTGLDVRNNETGDIEHIQADGLFVAIGHQPNTDFLDGKLALDDKGYIQTQAGTAKTSVAGIFAAGDVQDPKYQQAITAAGSGAIAALDTLAYIDNLR</sequence>
<dbReference type="InterPro" id="IPR005982">
    <property type="entry name" value="Thioredox_Rdtase"/>
</dbReference>
<name>J7SI53_STRSL</name>
<dbReference type="InterPro" id="IPR008255">
    <property type="entry name" value="Pyr_nucl-diS_OxRdtase_2_AS"/>
</dbReference>
<dbReference type="Proteomes" id="UP000006983">
    <property type="component" value="Unassembled WGS sequence"/>
</dbReference>
<comment type="subunit">
    <text evidence="2 10">Homodimer.</text>
</comment>
<dbReference type="EMBL" id="ALIF01000001">
    <property type="protein sequence ID" value="EJO16202.1"/>
    <property type="molecule type" value="Genomic_DNA"/>
</dbReference>
<comment type="similarity">
    <text evidence="1 10">Belongs to the class-II pyridine nucleotide-disulfide oxidoreductase family.</text>
</comment>
<gene>
    <name evidence="13" type="ORF">RSSL_01408</name>
</gene>
<keyword evidence="7" id="KW-1015">Disulfide bond</keyword>
<keyword evidence="5 10" id="KW-0274">FAD</keyword>
<evidence type="ECO:0000256" key="5">
    <source>
        <dbReference type="ARBA" id="ARBA00022827"/>
    </source>
</evidence>
<dbReference type="GO" id="GO:0004791">
    <property type="term" value="F:thioredoxin-disulfide reductase (NADPH) activity"/>
    <property type="evidence" value="ECO:0007669"/>
    <property type="project" value="UniProtKB-UniRule"/>
</dbReference>